<comment type="caution">
    <text evidence="3">The sequence shown here is derived from an EMBL/GenBank/DDBJ whole genome shotgun (WGS) entry which is preliminary data.</text>
</comment>
<name>A0ABN2RML7_9MICO</name>
<evidence type="ECO:0000313" key="4">
    <source>
        <dbReference type="Proteomes" id="UP001499933"/>
    </source>
</evidence>
<dbReference type="Proteomes" id="UP001499933">
    <property type="component" value="Unassembled WGS sequence"/>
</dbReference>
<evidence type="ECO:0000313" key="3">
    <source>
        <dbReference type="EMBL" id="GAA1971760.1"/>
    </source>
</evidence>
<feature type="transmembrane region" description="Helical" evidence="1">
    <location>
        <begin position="20"/>
        <end position="45"/>
    </location>
</feature>
<dbReference type="CDD" id="cd06577">
    <property type="entry name" value="PASTA_pknB"/>
    <property type="match status" value="1"/>
</dbReference>
<feature type="domain" description="PASTA" evidence="2">
    <location>
        <begin position="174"/>
        <end position="240"/>
    </location>
</feature>
<proteinExistence type="predicted"/>
<sequence>MVSGPTVAFQVAEPNKRKFPWWIVIVAVVAVLLLAGGGILIWLLTRPAPPPTLIKAPTISGTVQIGSDLTVVDGGWDPADAVLFHVWQSCPATATDEDAVDCVNITVGTGPDAKVAQGQSYVVSPADEGRRIRVVETAVRVDPKATGKDAPKDVSVLPHESAASKMTDTVPPAPPTTAPVPAVVGLTFGDAQSVLSQAGFQILGTTSSETGECDPPIEDQNPEAGVEANIGSVVAVTTKQPPPITACWNFPLNDHLLIPNDWIFEQVGP</sequence>
<evidence type="ECO:0000259" key="2">
    <source>
        <dbReference type="PROSITE" id="PS51178"/>
    </source>
</evidence>
<evidence type="ECO:0000256" key="1">
    <source>
        <dbReference type="SAM" id="Phobius"/>
    </source>
</evidence>
<reference evidence="3 4" key="1">
    <citation type="journal article" date="2019" name="Int. J. Syst. Evol. Microbiol.">
        <title>The Global Catalogue of Microorganisms (GCM) 10K type strain sequencing project: providing services to taxonomists for standard genome sequencing and annotation.</title>
        <authorList>
            <consortium name="The Broad Institute Genomics Platform"/>
            <consortium name="The Broad Institute Genome Sequencing Center for Infectious Disease"/>
            <person name="Wu L."/>
            <person name="Ma J."/>
        </authorList>
    </citation>
    <scope>NUCLEOTIDE SEQUENCE [LARGE SCALE GENOMIC DNA]</scope>
    <source>
        <strain evidence="3 4">JCM 14901</strain>
    </source>
</reference>
<keyword evidence="1" id="KW-0472">Membrane</keyword>
<dbReference type="Gene3D" id="3.30.10.20">
    <property type="match status" value="1"/>
</dbReference>
<keyword evidence="4" id="KW-1185">Reference proteome</keyword>
<keyword evidence="1" id="KW-0812">Transmembrane</keyword>
<dbReference type="Gene3D" id="2.60.40.2700">
    <property type="match status" value="1"/>
</dbReference>
<dbReference type="Pfam" id="PF03793">
    <property type="entry name" value="PASTA"/>
    <property type="match status" value="1"/>
</dbReference>
<accession>A0ABN2RML7</accession>
<gene>
    <name evidence="3" type="ORF">GCM10009776_38060</name>
</gene>
<keyword evidence="1" id="KW-1133">Transmembrane helix</keyword>
<protein>
    <recommendedName>
        <fullName evidence="2">PASTA domain-containing protein</fullName>
    </recommendedName>
</protein>
<dbReference type="PROSITE" id="PS51178">
    <property type="entry name" value="PASTA"/>
    <property type="match status" value="1"/>
</dbReference>
<dbReference type="EMBL" id="BAAAOG010000026">
    <property type="protein sequence ID" value="GAA1971760.1"/>
    <property type="molecule type" value="Genomic_DNA"/>
</dbReference>
<organism evidence="3 4">
    <name type="scientific">Microbacterium deminutum</name>
    <dbReference type="NCBI Taxonomy" id="344164"/>
    <lineage>
        <taxon>Bacteria</taxon>
        <taxon>Bacillati</taxon>
        <taxon>Actinomycetota</taxon>
        <taxon>Actinomycetes</taxon>
        <taxon>Micrococcales</taxon>
        <taxon>Microbacteriaceae</taxon>
        <taxon>Microbacterium</taxon>
    </lineage>
</organism>
<dbReference type="InterPro" id="IPR005543">
    <property type="entry name" value="PASTA_dom"/>
</dbReference>